<dbReference type="Proteomes" id="UP000256645">
    <property type="component" value="Unassembled WGS sequence"/>
</dbReference>
<dbReference type="OrthoDB" id="3559448at2759"/>
<feature type="compositionally biased region" description="Acidic residues" evidence="1">
    <location>
        <begin position="322"/>
        <end position="341"/>
    </location>
</feature>
<keyword evidence="3" id="KW-1185">Reference proteome</keyword>
<dbReference type="AlphaFoldDB" id="A0A3D8QP93"/>
<name>A0A3D8QP93_9HELO</name>
<evidence type="ECO:0000313" key="3">
    <source>
        <dbReference type="Proteomes" id="UP000256645"/>
    </source>
</evidence>
<feature type="compositionally biased region" description="Acidic residues" evidence="1">
    <location>
        <begin position="287"/>
        <end position="301"/>
    </location>
</feature>
<reference evidence="2 3" key="1">
    <citation type="journal article" date="2018" name="IMA Fungus">
        <title>IMA Genome-F 9: Draft genome sequence of Annulohypoxylon stygium, Aspergillus mulundensis, Berkeleyomyces basicola (syn. Thielaviopsis basicola), Ceratocystis smalleyi, two Cercospora beticola strains, Coleophoma cylindrospora, Fusarium fracticaudum, Phialophora cf. hyalina, and Morchella septimelata.</title>
        <authorList>
            <person name="Wingfield B.D."/>
            <person name="Bills G.F."/>
            <person name="Dong Y."/>
            <person name="Huang W."/>
            <person name="Nel W.J."/>
            <person name="Swalarsk-Parry B.S."/>
            <person name="Vaghefi N."/>
            <person name="Wilken P.M."/>
            <person name="An Z."/>
            <person name="de Beer Z.W."/>
            <person name="De Vos L."/>
            <person name="Chen L."/>
            <person name="Duong T.A."/>
            <person name="Gao Y."/>
            <person name="Hammerbacher A."/>
            <person name="Kikkert J.R."/>
            <person name="Li Y."/>
            <person name="Li H."/>
            <person name="Li K."/>
            <person name="Li Q."/>
            <person name="Liu X."/>
            <person name="Ma X."/>
            <person name="Naidoo K."/>
            <person name="Pethybridge S.J."/>
            <person name="Sun J."/>
            <person name="Steenkamp E.T."/>
            <person name="van der Nest M.A."/>
            <person name="van Wyk S."/>
            <person name="Wingfield M.J."/>
            <person name="Xiong C."/>
            <person name="Yue Q."/>
            <person name="Zhang X."/>
        </authorList>
    </citation>
    <scope>NUCLEOTIDE SEQUENCE [LARGE SCALE GENOMIC DNA]</scope>
    <source>
        <strain evidence="2 3">BP6252</strain>
    </source>
</reference>
<dbReference type="EMBL" id="PDLM01000013">
    <property type="protein sequence ID" value="RDW63625.1"/>
    <property type="molecule type" value="Genomic_DNA"/>
</dbReference>
<proteinExistence type="predicted"/>
<sequence>MALNDPREQLLANVRCLYGSDVEVLTLCVSNTPRDKYHTPRDKYQAVALRIDPLTTIWTKFLHSEPNCISSRDAIDTLLAQSERELATLLMANGSIIPFRGNMVQILTPQGGYRRDSNAGDSMASQFSNIVTPESTLPDAVPDDSTHEEHLFQVVTSKEPPADDVAAAEGVGVEEDELIPVSEAPEPLCVVPEPVSSEAQLAEQYPTEVPAERSPVEAGVEDSWIEGGCPVVEVFDAGEEPPACYSGLDAPLLEDESSRGLFTATKKNKKLGKKGKKGKKGQKLTQDEEFPPAEPEAEPAEDLGSSFPSPSKKKKKCKMSIQEEEFTPAEPEPEPEPEPAEDLGWSFSSASKKKGEPLIEEGTSPLPKLETVSDVVEGFEELKQDDPSTLPCETQPKIEDDVWETLKSEVPLEPEPVAQIRQVVVFTIKFPNETSNKPLKVMATIAENTYTAIVDTVNLYLDSKRMPSGVKGQRKVQITYGIGRDGDVDLSTLEETMWPEYLNYFRQYTRIPELTVDVMD</sequence>
<organism evidence="2 3">
    <name type="scientific">Coleophoma cylindrospora</name>
    <dbReference type="NCBI Taxonomy" id="1849047"/>
    <lineage>
        <taxon>Eukaryota</taxon>
        <taxon>Fungi</taxon>
        <taxon>Dikarya</taxon>
        <taxon>Ascomycota</taxon>
        <taxon>Pezizomycotina</taxon>
        <taxon>Leotiomycetes</taxon>
        <taxon>Helotiales</taxon>
        <taxon>Dermateaceae</taxon>
        <taxon>Coleophoma</taxon>
    </lineage>
</organism>
<evidence type="ECO:0000256" key="1">
    <source>
        <dbReference type="SAM" id="MobiDB-lite"/>
    </source>
</evidence>
<evidence type="ECO:0000313" key="2">
    <source>
        <dbReference type="EMBL" id="RDW63625.1"/>
    </source>
</evidence>
<gene>
    <name evidence="2" type="ORF">BP6252_11170</name>
</gene>
<comment type="caution">
    <text evidence="2">The sequence shown here is derived from an EMBL/GenBank/DDBJ whole genome shotgun (WGS) entry which is preliminary data.</text>
</comment>
<accession>A0A3D8QP93</accession>
<feature type="region of interest" description="Disordered" evidence="1">
    <location>
        <begin position="259"/>
        <end position="366"/>
    </location>
</feature>
<protein>
    <submittedName>
        <fullName evidence="2">Uncharacterized protein</fullName>
    </submittedName>
</protein>
<feature type="compositionally biased region" description="Basic residues" evidence="1">
    <location>
        <begin position="266"/>
        <end position="282"/>
    </location>
</feature>